<sequence>MREIHNVQEGLGHAPASTPVDVQCLHRLYNGLANALLHDLATPAALQNQPPPLNSAIVRDIAPDDLRSYHPGHEGVSGDGHRYHEAGVPLDNLDSAQGGVAKRCDGIGNH</sequence>
<evidence type="ECO:0000256" key="1">
    <source>
        <dbReference type="SAM" id="MobiDB-lite"/>
    </source>
</evidence>
<dbReference type="GeneID" id="40747462"/>
<proteinExistence type="predicted"/>
<gene>
    <name evidence="2" type="ORF">M438DRAFT_344185</name>
</gene>
<evidence type="ECO:0000313" key="2">
    <source>
        <dbReference type="EMBL" id="KEQ85732.1"/>
    </source>
</evidence>
<name>A0A074XUW5_AURPU</name>
<organism evidence="2 3">
    <name type="scientific">Aureobasidium pullulans EXF-150</name>
    <dbReference type="NCBI Taxonomy" id="1043002"/>
    <lineage>
        <taxon>Eukaryota</taxon>
        <taxon>Fungi</taxon>
        <taxon>Dikarya</taxon>
        <taxon>Ascomycota</taxon>
        <taxon>Pezizomycotina</taxon>
        <taxon>Dothideomycetes</taxon>
        <taxon>Dothideomycetidae</taxon>
        <taxon>Dothideales</taxon>
        <taxon>Saccotheciaceae</taxon>
        <taxon>Aureobasidium</taxon>
    </lineage>
</organism>
<dbReference type="HOGENOM" id="CLU_2170579_0_0_1"/>
<dbReference type="AlphaFoldDB" id="A0A074XUW5"/>
<dbReference type="EMBL" id="KL584979">
    <property type="protein sequence ID" value="KEQ85732.1"/>
    <property type="molecule type" value="Genomic_DNA"/>
</dbReference>
<reference evidence="2 3" key="1">
    <citation type="journal article" date="2014" name="BMC Genomics">
        <title>Genome sequencing of four Aureobasidium pullulans varieties: biotechnological potential, stress tolerance, and description of new species.</title>
        <authorList>
            <person name="Gostin Ar C."/>
            <person name="Ohm R.A."/>
            <person name="Kogej T."/>
            <person name="Sonjak S."/>
            <person name="Turk M."/>
            <person name="Zajc J."/>
            <person name="Zalar P."/>
            <person name="Grube M."/>
            <person name="Sun H."/>
            <person name="Han J."/>
            <person name="Sharma A."/>
            <person name="Chiniquy J."/>
            <person name="Ngan C.Y."/>
            <person name="Lipzen A."/>
            <person name="Barry K."/>
            <person name="Grigoriev I.V."/>
            <person name="Gunde-Cimerman N."/>
        </authorList>
    </citation>
    <scope>NUCLEOTIDE SEQUENCE [LARGE SCALE GENOMIC DNA]</scope>
    <source>
        <strain evidence="2 3">EXF-150</strain>
    </source>
</reference>
<feature type="region of interest" description="Disordered" evidence="1">
    <location>
        <begin position="65"/>
        <end position="110"/>
    </location>
</feature>
<accession>A0A074XUW5</accession>
<evidence type="ECO:0000313" key="3">
    <source>
        <dbReference type="Proteomes" id="UP000030706"/>
    </source>
</evidence>
<dbReference type="RefSeq" id="XP_029761919.1">
    <property type="nucleotide sequence ID" value="XM_029905156.1"/>
</dbReference>
<dbReference type="Proteomes" id="UP000030706">
    <property type="component" value="Unassembled WGS sequence"/>
</dbReference>
<protein>
    <submittedName>
        <fullName evidence="2">Uncharacterized protein</fullName>
    </submittedName>
</protein>
<keyword evidence="3" id="KW-1185">Reference proteome</keyword>